<name>A0A495J0A9_9SPHI</name>
<sequence>MLIQNYLCGSGRSCTWVNKLILCGNSFTDSANHIEPGERTGEYRRGTTNMVFDVHGGSKISYEDYAAALADEIKNKRFLNQQF</sequence>
<dbReference type="Gene3D" id="3.40.50.720">
    <property type="entry name" value="NAD(P)-binding Rossmann-like Domain"/>
    <property type="match status" value="1"/>
</dbReference>
<dbReference type="EMBL" id="RBKU01000001">
    <property type="protein sequence ID" value="RKR82416.1"/>
    <property type="molecule type" value="Genomic_DNA"/>
</dbReference>
<reference evidence="1 2" key="1">
    <citation type="submission" date="2018-10" db="EMBL/GenBank/DDBJ databases">
        <title>Genomic Encyclopedia of Archaeal and Bacterial Type Strains, Phase II (KMG-II): from individual species to whole genera.</title>
        <authorList>
            <person name="Goeker M."/>
        </authorList>
    </citation>
    <scope>NUCLEOTIDE SEQUENCE [LARGE SCALE GENOMIC DNA]</scope>
    <source>
        <strain evidence="1 2">DSM 18602</strain>
    </source>
</reference>
<protein>
    <submittedName>
        <fullName evidence="1">Uncharacterized protein</fullName>
    </submittedName>
</protein>
<dbReference type="OrthoDB" id="9785372at2"/>
<dbReference type="RefSeq" id="WP_121198014.1">
    <property type="nucleotide sequence ID" value="NZ_RBKU01000001.1"/>
</dbReference>
<comment type="caution">
    <text evidence="1">The sequence shown here is derived from an EMBL/GenBank/DDBJ whole genome shotgun (WGS) entry which is preliminary data.</text>
</comment>
<evidence type="ECO:0000313" key="1">
    <source>
        <dbReference type="EMBL" id="RKR82416.1"/>
    </source>
</evidence>
<accession>A0A495J0A9</accession>
<evidence type="ECO:0000313" key="2">
    <source>
        <dbReference type="Proteomes" id="UP000268007"/>
    </source>
</evidence>
<gene>
    <name evidence="1" type="ORF">BDD43_2596</name>
</gene>
<dbReference type="Proteomes" id="UP000268007">
    <property type="component" value="Unassembled WGS sequence"/>
</dbReference>
<dbReference type="AlphaFoldDB" id="A0A495J0A9"/>
<organism evidence="1 2">
    <name type="scientific">Mucilaginibacter gracilis</name>
    <dbReference type="NCBI Taxonomy" id="423350"/>
    <lineage>
        <taxon>Bacteria</taxon>
        <taxon>Pseudomonadati</taxon>
        <taxon>Bacteroidota</taxon>
        <taxon>Sphingobacteriia</taxon>
        <taxon>Sphingobacteriales</taxon>
        <taxon>Sphingobacteriaceae</taxon>
        <taxon>Mucilaginibacter</taxon>
    </lineage>
</organism>
<proteinExistence type="predicted"/>
<keyword evidence="2" id="KW-1185">Reference proteome</keyword>